<comment type="subcellular location">
    <subcellularLocation>
        <location evidence="1">Cell membrane</location>
        <topology evidence="1">Single-pass membrane protein</topology>
    </subcellularLocation>
</comment>
<evidence type="ECO:0000256" key="2">
    <source>
        <dbReference type="ARBA" id="ARBA00009477"/>
    </source>
</evidence>
<dbReference type="AlphaFoldDB" id="A0A1Q8EBJ5"/>
<dbReference type="RefSeq" id="WP_075099796.1">
    <property type="nucleotide sequence ID" value="NZ_MSJL01000048.1"/>
</dbReference>
<dbReference type="EMBL" id="UHEN01000001">
    <property type="protein sequence ID" value="SUN07197.1"/>
    <property type="molecule type" value="Genomic_DNA"/>
</dbReference>
<dbReference type="Proteomes" id="UP000186437">
    <property type="component" value="Unassembled WGS sequence"/>
</dbReference>
<evidence type="ECO:0000256" key="3">
    <source>
        <dbReference type="ARBA" id="ARBA00022448"/>
    </source>
</evidence>
<evidence type="ECO:0000313" key="14">
    <source>
        <dbReference type="Proteomes" id="UP000186437"/>
    </source>
</evidence>
<evidence type="ECO:0000256" key="8">
    <source>
        <dbReference type="SAM" id="Phobius"/>
    </source>
</evidence>
<name>A0A1Q8EBJ5_STRAI</name>
<evidence type="ECO:0000256" key="1">
    <source>
        <dbReference type="ARBA" id="ARBA00004162"/>
    </source>
</evidence>
<feature type="transmembrane region" description="Helical" evidence="8">
    <location>
        <begin position="20"/>
        <end position="41"/>
    </location>
</feature>
<dbReference type="Pfam" id="PF25935">
    <property type="entry name" value="BSH_LcnD"/>
    <property type="match status" value="1"/>
</dbReference>
<dbReference type="InterPro" id="IPR058795">
    <property type="entry name" value="LcnD_C"/>
</dbReference>
<comment type="similarity">
    <text evidence="2">Belongs to the membrane fusion protein (MFP) (TC 8.A.1) family.</text>
</comment>
<dbReference type="Pfam" id="PF25887">
    <property type="entry name" value="HB_LcnD"/>
    <property type="match status" value="1"/>
</dbReference>
<protein>
    <submittedName>
        <fullName evidence="12">Bacteriocin ABC transporter ATP-binding protein</fullName>
    </submittedName>
    <submittedName>
        <fullName evidence="13">BlpC ABC transporter</fullName>
    </submittedName>
</protein>
<dbReference type="OrthoDB" id="2237368at2"/>
<evidence type="ECO:0000256" key="6">
    <source>
        <dbReference type="ARBA" id="ARBA00023136"/>
    </source>
</evidence>
<keyword evidence="6 8" id="KW-0472">Membrane</keyword>
<dbReference type="GO" id="GO:0005524">
    <property type="term" value="F:ATP binding"/>
    <property type="evidence" value="ECO:0007669"/>
    <property type="project" value="UniProtKB-KW"/>
</dbReference>
<keyword evidence="3" id="KW-0813">Transport</keyword>
<evidence type="ECO:0000256" key="7">
    <source>
        <dbReference type="SAM" id="Coils"/>
    </source>
</evidence>
<dbReference type="PANTHER" id="PTHR30386">
    <property type="entry name" value="MEMBRANE FUSION SUBUNIT OF EMRAB-TOLC MULTIDRUG EFFLUX PUMP"/>
    <property type="match status" value="1"/>
</dbReference>
<organism evidence="12 14">
    <name type="scientific">Streptococcus acidominimus</name>
    <dbReference type="NCBI Taxonomy" id="1326"/>
    <lineage>
        <taxon>Bacteria</taxon>
        <taxon>Bacillati</taxon>
        <taxon>Bacillota</taxon>
        <taxon>Bacilli</taxon>
        <taxon>Lactobacillales</taxon>
        <taxon>Streptococcaceae</taxon>
        <taxon>Streptococcus</taxon>
    </lineage>
</organism>
<evidence type="ECO:0000256" key="5">
    <source>
        <dbReference type="ARBA" id="ARBA00022989"/>
    </source>
</evidence>
<feature type="domain" description="LcnD-like barrel-sandwich hybrid" evidence="10">
    <location>
        <begin position="58"/>
        <end position="345"/>
    </location>
</feature>
<dbReference type="PANTHER" id="PTHR30386:SF26">
    <property type="entry name" value="TRANSPORT PROTEIN COMB"/>
    <property type="match status" value="1"/>
</dbReference>
<evidence type="ECO:0000313" key="15">
    <source>
        <dbReference type="Proteomes" id="UP000255213"/>
    </source>
</evidence>
<sequence>MNPKLFKSAEFYQRRYHNFATLLIIPLILFVSFLVIFSLVAKKEVTVTSQGEIAPTNIIASIQSTSNNTIITNNLTNNQLVEKDEVIIQYSETMEDSQKQAIESQLALLKRQKTGLETLKSSLEQGTNLFSDEDEFGYVHTFHHFIQQSQDIELSISKTNTEIEHQTTIASNTLATIDTQINAMYQQIAEYGELRQAIMTQATSLSSDNPHQATLHHYLAQSQEQQPSATAEQYISQINQSISGLENSIASLKIQRAGIGTVSTYDNSLGTKIEVLRTQFLQTASQQLTTVENQLTDLTAQLNQATIRLDSNTITAPETGIVHLNSEFEGKTLIPSGSEIAQLYPDIRKSKEIFITYYVTSEYVSLLKEDQVVRLSLEKIGNKSLMIRGNIQSIDKAATKTEQGNLFKITAIATLSDEDSSLIQYGLQGRVTSVIATKTYFDYYKDKLLYNSQ</sequence>
<feature type="coiled-coil region" evidence="7">
    <location>
        <begin position="281"/>
        <end position="308"/>
    </location>
</feature>
<evidence type="ECO:0000259" key="11">
    <source>
        <dbReference type="Pfam" id="PF25940"/>
    </source>
</evidence>
<reference evidence="12" key="1">
    <citation type="submission" date="2016-12" db="EMBL/GenBank/DDBJ databases">
        <authorList>
            <person name="Song W.-J."/>
            <person name="Kurnit D.M."/>
        </authorList>
    </citation>
    <scope>NUCLEOTIDE SEQUENCE [LARGE SCALE GENOMIC DNA]</scope>
    <source>
        <strain evidence="12">ATCC 51725</strain>
    </source>
</reference>
<dbReference type="GO" id="GO:0005886">
    <property type="term" value="C:plasma membrane"/>
    <property type="evidence" value="ECO:0007669"/>
    <property type="project" value="UniProtKB-SubCell"/>
</dbReference>
<dbReference type="InterPro" id="IPR050739">
    <property type="entry name" value="MFP"/>
</dbReference>
<keyword evidence="12" id="KW-0547">Nucleotide-binding</keyword>
<evidence type="ECO:0000259" key="9">
    <source>
        <dbReference type="Pfam" id="PF25887"/>
    </source>
</evidence>
<dbReference type="InterPro" id="IPR005696">
    <property type="entry name" value="MesE/LcnD"/>
</dbReference>
<evidence type="ECO:0000313" key="12">
    <source>
        <dbReference type="EMBL" id="OLF49157.1"/>
    </source>
</evidence>
<evidence type="ECO:0000313" key="13">
    <source>
        <dbReference type="EMBL" id="SUN07197.1"/>
    </source>
</evidence>
<dbReference type="Pfam" id="PF25940">
    <property type="entry name" value="LcnD_C"/>
    <property type="match status" value="1"/>
</dbReference>
<keyword evidence="7" id="KW-0175">Coiled coil</keyword>
<keyword evidence="14" id="KW-1185">Reference proteome</keyword>
<keyword evidence="5 8" id="KW-1133">Transmembrane helix</keyword>
<feature type="domain" description="LcnD-like C-terminal" evidence="11">
    <location>
        <begin position="350"/>
        <end position="438"/>
    </location>
</feature>
<dbReference type="EMBL" id="MSJL01000048">
    <property type="protein sequence ID" value="OLF49157.1"/>
    <property type="molecule type" value="Genomic_DNA"/>
</dbReference>
<keyword evidence="12" id="KW-0067">ATP-binding</keyword>
<dbReference type="Proteomes" id="UP000255213">
    <property type="component" value="Unassembled WGS sequence"/>
</dbReference>
<evidence type="ECO:0000259" key="10">
    <source>
        <dbReference type="Pfam" id="PF25935"/>
    </source>
</evidence>
<keyword evidence="4 8" id="KW-0812">Transmembrane</keyword>
<proteinExistence type="inferred from homology"/>
<gene>
    <name evidence="13" type="primary">lcnD</name>
    <name evidence="12" type="ORF">BU200_08795</name>
    <name evidence="13" type="ORF">NCTC12957_01053</name>
</gene>
<evidence type="ECO:0000256" key="4">
    <source>
        <dbReference type="ARBA" id="ARBA00022692"/>
    </source>
</evidence>
<dbReference type="InterPro" id="IPR058786">
    <property type="entry name" value="BSH_LcnD"/>
</dbReference>
<feature type="domain" description="LcnD-like long helical bundle" evidence="9">
    <location>
        <begin position="98"/>
        <end position="306"/>
    </location>
</feature>
<dbReference type="InterPro" id="IPR058794">
    <property type="entry name" value="HB_LcnD"/>
</dbReference>
<reference evidence="13 15" key="3">
    <citation type="submission" date="2018-06" db="EMBL/GenBank/DDBJ databases">
        <authorList>
            <consortium name="Pathogen Informatics"/>
            <person name="Doyle S."/>
        </authorList>
    </citation>
    <scope>NUCLEOTIDE SEQUENCE [LARGE SCALE GENOMIC DNA]</scope>
    <source>
        <strain evidence="13 15">NCTC12957</strain>
    </source>
</reference>
<dbReference type="NCBIfam" id="TIGR01000">
    <property type="entry name" value="bacteriocin_acc"/>
    <property type="match status" value="1"/>
</dbReference>
<reference evidence="14" key="2">
    <citation type="submission" date="2016-12" db="EMBL/GenBank/DDBJ databases">
        <authorList>
            <person name="Gulvik C.A."/>
        </authorList>
    </citation>
    <scope>NUCLEOTIDE SEQUENCE [LARGE SCALE GENOMIC DNA]</scope>
    <source>
        <strain evidence="14">ATCC 51725</strain>
    </source>
</reference>
<accession>A0A1Q8EBJ5</accession>